<proteinExistence type="predicted"/>
<dbReference type="EMBL" id="ML119648">
    <property type="protein sequence ID" value="RPA86831.1"/>
    <property type="molecule type" value="Genomic_DNA"/>
</dbReference>
<dbReference type="AlphaFoldDB" id="A0A3N4IRI4"/>
<evidence type="ECO:0000313" key="1">
    <source>
        <dbReference type="EMBL" id="RPA86831.1"/>
    </source>
</evidence>
<reference evidence="1 2" key="1">
    <citation type="journal article" date="2018" name="Nat. Ecol. Evol.">
        <title>Pezizomycetes genomes reveal the molecular basis of ectomycorrhizal truffle lifestyle.</title>
        <authorList>
            <person name="Murat C."/>
            <person name="Payen T."/>
            <person name="Noel B."/>
            <person name="Kuo A."/>
            <person name="Morin E."/>
            <person name="Chen J."/>
            <person name="Kohler A."/>
            <person name="Krizsan K."/>
            <person name="Balestrini R."/>
            <person name="Da Silva C."/>
            <person name="Montanini B."/>
            <person name="Hainaut M."/>
            <person name="Levati E."/>
            <person name="Barry K.W."/>
            <person name="Belfiori B."/>
            <person name="Cichocki N."/>
            <person name="Clum A."/>
            <person name="Dockter R.B."/>
            <person name="Fauchery L."/>
            <person name="Guy J."/>
            <person name="Iotti M."/>
            <person name="Le Tacon F."/>
            <person name="Lindquist E.A."/>
            <person name="Lipzen A."/>
            <person name="Malagnac F."/>
            <person name="Mello A."/>
            <person name="Molinier V."/>
            <person name="Miyauchi S."/>
            <person name="Poulain J."/>
            <person name="Riccioni C."/>
            <person name="Rubini A."/>
            <person name="Sitrit Y."/>
            <person name="Splivallo R."/>
            <person name="Traeger S."/>
            <person name="Wang M."/>
            <person name="Zifcakova L."/>
            <person name="Wipf D."/>
            <person name="Zambonelli A."/>
            <person name="Paolocci F."/>
            <person name="Nowrousian M."/>
            <person name="Ottonello S."/>
            <person name="Baldrian P."/>
            <person name="Spatafora J.W."/>
            <person name="Henrissat B."/>
            <person name="Nagy L.G."/>
            <person name="Aury J.M."/>
            <person name="Wincker P."/>
            <person name="Grigoriev I.V."/>
            <person name="Bonfante P."/>
            <person name="Martin F.M."/>
        </authorList>
    </citation>
    <scope>NUCLEOTIDE SEQUENCE [LARGE SCALE GENOMIC DNA]</scope>
    <source>
        <strain evidence="1 2">RN42</strain>
    </source>
</reference>
<name>A0A3N4IRI4_ASCIM</name>
<accession>A0A3N4IRI4</accession>
<evidence type="ECO:0000313" key="2">
    <source>
        <dbReference type="Proteomes" id="UP000275078"/>
    </source>
</evidence>
<protein>
    <submittedName>
        <fullName evidence="1">Uncharacterized protein</fullName>
    </submittedName>
</protein>
<gene>
    <name evidence="1" type="ORF">BJ508DRAFT_120803</name>
</gene>
<organism evidence="1 2">
    <name type="scientific">Ascobolus immersus RN42</name>
    <dbReference type="NCBI Taxonomy" id="1160509"/>
    <lineage>
        <taxon>Eukaryota</taxon>
        <taxon>Fungi</taxon>
        <taxon>Dikarya</taxon>
        <taxon>Ascomycota</taxon>
        <taxon>Pezizomycotina</taxon>
        <taxon>Pezizomycetes</taxon>
        <taxon>Pezizales</taxon>
        <taxon>Ascobolaceae</taxon>
        <taxon>Ascobolus</taxon>
    </lineage>
</organism>
<keyword evidence="2" id="KW-1185">Reference proteome</keyword>
<dbReference type="Proteomes" id="UP000275078">
    <property type="component" value="Unassembled WGS sequence"/>
</dbReference>
<sequence length="315" mass="35013">MGSIYNPPPQLEQLSPLQLDSFGDFLRNCDLELGPDQSMLLKLIPKEYHSRLRYHPGRQIWTLNVKNIVAMNVPLHIAGAPVLPVDWKTPGYKGLADQVDPLAQCNSVRDETIEELKSRYPEAQAFLFLIDSSVLVLGAKGGEEEEKGLVEIGGFRVVTKPDMSIAPASTTPSPTAKSQANELEPGAVIHVRGWKYHGKNGTEPLAGVERGNIGLRIKDHVTGDEYYTGTTHHRYISVASFIEVARNLEAVEKEERRSREGLWDKMKRRFSLSDEATGDEFGLEAFNPENIKNIWLGNGNDSAESMKVLLCSPFS</sequence>